<reference evidence="8 9" key="1">
    <citation type="submission" date="2023-04" db="EMBL/GenBank/DDBJ databases">
        <title>Genome of Basidiobolus ranarum AG-B5.</title>
        <authorList>
            <person name="Stajich J.E."/>
            <person name="Carter-House D."/>
            <person name="Gryganskyi A."/>
        </authorList>
    </citation>
    <scope>NUCLEOTIDE SEQUENCE [LARGE SCALE GENOMIC DNA]</scope>
    <source>
        <strain evidence="8 9">AG-B5</strain>
    </source>
</reference>
<dbReference type="PROSITE" id="PS50888">
    <property type="entry name" value="BHLH"/>
    <property type="match status" value="1"/>
</dbReference>
<feature type="domain" description="BHLH" evidence="7">
    <location>
        <begin position="137"/>
        <end position="188"/>
    </location>
</feature>
<dbReference type="SMART" id="SM00353">
    <property type="entry name" value="HLH"/>
    <property type="match status" value="1"/>
</dbReference>
<keyword evidence="4" id="KW-0804">Transcription</keyword>
<evidence type="ECO:0000313" key="8">
    <source>
        <dbReference type="EMBL" id="KAK9766415.1"/>
    </source>
</evidence>
<name>A0ABR2WY36_9FUNG</name>
<evidence type="ECO:0000256" key="3">
    <source>
        <dbReference type="ARBA" id="ARBA00023125"/>
    </source>
</evidence>
<organism evidence="8 9">
    <name type="scientific">Basidiobolus ranarum</name>
    <dbReference type="NCBI Taxonomy" id="34480"/>
    <lineage>
        <taxon>Eukaryota</taxon>
        <taxon>Fungi</taxon>
        <taxon>Fungi incertae sedis</taxon>
        <taxon>Zoopagomycota</taxon>
        <taxon>Entomophthoromycotina</taxon>
        <taxon>Basidiobolomycetes</taxon>
        <taxon>Basidiobolales</taxon>
        <taxon>Basidiobolaceae</taxon>
        <taxon>Basidiobolus</taxon>
    </lineage>
</organism>
<dbReference type="PANTHER" id="PTHR15741">
    <property type="entry name" value="BASIC HELIX-LOOP-HELIX ZIP TRANSCRIPTION FACTOR"/>
    <property type="match status" value="1"/>
</dbReference>
<feature type="compositionally biased region" description="Basic and acidic residues" evidence="6">
    <location>
        <begin position="102"/>
        <end position="111"/>
    </location>
</feature>
<comment type="subcellular location">
    <subcellularLocation>
        <location evidence="1">Nucleus</location>
    </subcellularLocation>
</comment>
<evidence type="ECO:0000259" key="7">
    <source>
        <dbReference type="PROSITE" id="PS50888"/>
    </source>
</evidence>
<comment type="caution">
    <text evidence="8">The sequence shown here is derived from an EMBL/GenBank/DDBJ whole genome shotgun (WGS) entry which is preliminary data.</text>
</comment>
<sequence length="230" mass="26253">MSLRTYDEEQLLFFPYDITKAKQSMNSLLFTEQYSTEVPGFTFDPLSLPAEFFPADMGYASLPEASPESSTTSETFLSDFPEYSHEMFEQLSEVPPLKRKRNEPEESKEGIDDLSINDHSNCITTSSSSVAISNAEIRRQIHIQSEQKRRAQIKDGFEELKCHLPNCSNKKISKAAILYKTVQYLQHLKNIQIALIAQLEHMGAENERLKQFCDAAIQKQNLEKVYSIGL</sequence>
<dbReference type="PANTHER" id="PTHR15741:SF27">
    <property type="entry name" value="TRANSCRIPTION FACTOR AP-4"/>
    <property type="match status" value="1"/>
</dbReference>
<keyword evidence="9" id="KW-1185">Reference proteome</keyword>
<keyword evidence="3" id="KW-0238">DNA-binding</keyword>
<accession>A0ABR2WY36</accession>
<evidence type="ECO:0000256" key="6">
    <source>
        <dbReference type="SAM" id="MobiDB-lite"/>
    </source>
</evidence>
<protein>
    <recommendedName>
        <fullName evidence="7">BHLH domain-containing protein</fullName>
    </recommendedName>
</protein>
<dbReference type="Gene3D" id="4.10.280.10">
    <property type="entry name" value="Helix-loop-helix DNA-binding domain"/>
    <property type="match status" value="1"/>
</dbReference>
<dbReference type="InterPro" id="IPR036638">
    <property type="entry name" value="HLH_DNA-bd_sf"/>
</dbReference>
<dbReference type="CDD" id="cd11405">
    <property type="entry name" value="bHLHzip_MLXIP_like"/>
    <property type="match status" value="1"/>
</dbReference>
<evidence type="ECO:0000256" key="5">
    <source>
        <dbReference type="ARBA" id="ARBA00023242"/>
    </source>
</evidence>
<gene>
    <name evidence="8" type="ORF">K7432_004527</name>
</gene>
<dbReference type="Proteomes" id="UP001479436">
    <property type="component" value="Unassembled WGS sequence"/>
</dbReference>
<dbReference type="SUPFAM" id="SSF47459">
    <property type="entry name" value="HLH, helix-loop-helix DNA-binding domain"/>
    <property type="match status" value="1"/>
</dbReference>
<evidence type="ECO:0000313" key="9">
    <source>
        <dbReference type="Proteomes" id="UP001479436"/>
    </source>
</evidence>
<dbReference type="InterPro" id="IPR011598">
    <property type="entry name" value="bHLH_dom"/>
</dbReference>
<evidence type="ECO:0000256" key="4">
    <source>
        <dbReference type="ARBA" id="ARBA00023163"/>
    </source>
</evidence>
<feature type="region of interest" description="Disordered" evidence="6">
    <location>
        <begin position="91"/>
        <end position="120"/>
    </location>
</feature>
<dbReference type="Pfam" id="PF00010">
    <property type="entry name" value="HLH"/>
    <property type="match status" value="1"/>
</dbReference>
<evidence type="ECO:0000256" key="1">
    <source>
        <dbReference type="ARBA" id="ARBA00004123"/>
    </source>
</evidence>
<proteinExistence type="predicted"/>
<keyword evidence="2" id="KW-0805">Transcription regulation</keyword>
<dbReference type="EMBL" id="JASJQH010000157">
    <property type="protein sequence ID" value="KAK9766415.1"/>
    <property type="molecule type" value="Genomic_DNA"/>
</dbReference>
<dbReference type="InterPro" id="IPR052207">
    <property type="entry name" value="Max-like/E-box_TFs"/>
</dbReference>
<keyword evidence="5" id="KW-0539">Nucleus</keyword>
<evidence type="ECO:0000256" key="2">
    <source>
        <dbReference type="ARBA" id="ARBA00023015"/>
    </source>
</evidence>